<dbReference type="Proteomes" id="UP000054560">
    <property type="component" value="Unassembled WGS sequence"/>
</dbReference>
<dbReference type="InterPro" id="IPR013169">
    <property type="entry name" value="mRNA_splic_Cwf18-like"/>
</dbReference>
<name>A0A0L0FYE5_9EUKA</name>
<dbReference type="RefSeq" id="XP_014155774.1">
    <property type="nucleotide sequence ID" value="XM_014300299.1"/>
</dbReference>
<keyword evidence="3" id="KW-1185">Reference proteome</keyword>
<gene>
    <name evidence="2" type="ORF">SARC_05832</name>
</gene>
<feature type="compositionally biased region" description="Acidic residues" evidence="1">
    <location>
        <begin position="46"/>
        <end position="55"/>
    </location>
</feature>
<dbReference type="eggNOG" id="KOG3407">
    <property type="taxonomic scope" value="Eukaryota"/>
</dbReference>
<dbReference type="STRING" id="667725.A0A0L0FYE5"/>
<dbReference type="EMBL" id="KQ241985">
    <property type="protein sequence ID" value="KNC81872.1"/>
    <property type="molecule type" value="Genomic_DNA"/>
</dbReference>
<dbReference type="AlphaFoldDB" id="A0A0L0FYE5"/>
<accession>A0A0L0FYE5</accession>
<feature type="region of interest" description="Disordered" evidence="1">
    <location>
        <begin position="24"/>
        <end position="55"/>
    </location>
</feature>
<reference evidence="2 3" key="1">
    <citation type="submission" date="2011-02" db="EMBL/GenBank/DDBJ databases">
        <title>The Genome Sequence of Sphaeroforma arctica JP610.</title>
        <authorList>
            <consortium name="The Broad Institute Genome Sequencing Platform"/>
            <person name="Russ C."/>
            <person name="Cuomo C."/>
            <person name="Young S.K."/>
            <person name="Zeng Q."/>
            <person name="Gargeya S."/>
            <person name="Alvarado L."/>
            <person name="Berlin A."/>
            <person name="Chapman S.B."/>
            <person name="Chen Z."/>
            <person name="Freedman E."/>
            <person name="Gellesch M."/>
            <person name="Goldberg J."/>
            <person name="Griggs A."/>
            <person name="Gujja S."/>
            <person name="Heilman E."/>
            <person name="Heiman D."/>
            <person name="Howarth C."/>
            <person name="Mehta T."/>
            <person name="Neiman D."/>
            <person name="Pearson M."/>
            <person name="Roberts A."/>
            <person name="Saif S."/>
            <person name="Shea T."/>
            <person name="Shenoy N."/>
            <person name="Sisk P."/>
            <person name="Stolte C."/>
            <person name="Sykes S."/>
            <person name="White J."/>
            <person name="Yandava C."/>
            <person name="Burger G."/>
            <person name="Gray M.W."/>
            <person name="Holland P.W.H."/>
            <person name="King N."/>
            <person name="Lang F.B.F."/>
            <person name="Roger A.J."/>
            <person name="Ruiz-Trillo I."/>
            <person name="Haas B."/>
            <person name="Nusbaum C."/>
            <person name="Birren B."/>
        </authorList>
    </citation>
    <scope>NUCLEOTIDE SEQUENCE [LARGE SCALE GENOMIC DNA]</scope>
    <source>
        <strain evidence="2 3">JP610</strain>
    </source>
</reference>
<dbReference type="GO" id="GO:0005684">
    <property type="term" value="C:U2-type spliceosomal complex"/>
    <property type="evidence" value="ECO:0007669"/>
    <property type="project" value="TreeGrafter"/>
</dbReference>
<evidence type="ECO:0000313" key="3">
    <source>
        <dbReference type="Proteomes" id="UP000054560"/>
    </source>
</evidence>
<proteinExistence type="predicted"/>
<dbReference type="OrthoDB" id="10261348at2759"/>
<feature type="compositionally biased region" description="Basic and acidic residues" evidence="1">
    <location>
        <begin position="28"/>
        <end position="45"/>
    </location>
</feature>
<protein>
    <recommendedName>
        <fullName evidence="4">Cwf18 pre-mRNA splicing factor</fullName>
    </recommendedName>
</protein>
<evidence type="ECO:0000256" key="1">
    <source>
        <dbReference type="SAM" id="MobiDB-lite"/>
    </source>
</evidence>
<sequence>MSGVGTLEDEALKRKARLAALRAQVKGEANKEEETPDATKRTHEEVDGDGEETEEVIESIRLRNYQPVSEVPVLHACDKVTPKDQAKLDLAEEEKQMIDINAEVMATVDVSKLAPQKVTWDLQRDLTKRMDKLDRRTDRAIVELVAKRLKDATKKSESGTGVSESLDMAVHAGALMEQVGAEGSDDDE</sequence>
<evidence type="ECO:0000313" key="2">
    <source>
        <dbReference type="EMBL" id="KNC81872.1"/>
    </source>
</evidence>
<dbReference type="PANTHER" id="PTHR31551:SF1">
    <property type="entry name" value="COILED-COIL DOMAIN-CONTAINING PROTEIN 12"/>
    <property type="match status" value="1"/>
</dbReference>
<dbReference type="GO" id="GO:0071014">
    <property type="term" value="C:post-mRNA release spliceosomal complex"/>
    <property type="evidence" value="ECO:0007669"/>
    <property type="project" value="TreeGrafter"/>
</dbReference>
<dbReference type="Pfam" id="PF08315">
    <property type="entry name" value="cwf18"/>
    <property type="match status" value="1"/>
</dbReference>
<dbReference type="PANTHER" id="PTHR31551">
    <property type="entry name" value="PRE-MRNA-SPLICING FACTOR CWF18"/>
    <property type="match status" value="1"/>
</dbReference>
<organism evidence="2 3">
    <name type="scientific">Sphaeroforma arctica JP610</name>
    <dbReference type="NCBI Taxonomy" id="667725"/>
    <lineage>
        <taxon>Eukaryota</taxon>
        <taxon>Ichthyosporea</taxon>
        <taxon>Ichthyophonida</taxon>
        <taxon>Sphaeroforma</taxon>
    </lineage>
</organism>
<dbReference type="GeneID" id="25906336"/>
<evidence type="ECO:0008006" key="4">
    <source>
        <dbReference type="Google" id="ProtNLM"/>
    </source>
</evidence>